<protein>
    <submittedName>
        <fullName evidence="1">Uncharacterized protein</fullName>
    </submittedName>
</protein>
<dbReference type="RefSeq" id="WP_151178219.1">
    <property type="nucleotide sequence ID" value="NZ_CP042906.1"/>
</dbReference>
<dbReference type="AlphaFoldDB" id="A0A5J6MLL2"/>
<accession>A0A5J6MLL2</accession>
<evidence type="ECO:0000313" key="2">
    <source>
        <dbReference type="Proteomes" id="UP000326202"/>
    </source>
</evidence>
<evidence type="ECO:0000313" key="1">
    <source>
        <dbReference type="EMBL" id="QEX18017.1"/>
    </source>
</evidence>
<gene>
    <name evidence="1" type="ORF">FRZ44_33210</name>
</gene>
<proteinExistence type="predicted"/>
<keyword evidence="2" id="KW-1185">Reference proteome</keyword>
<reference evidence="1 2" key="1">
    <citation type="submission" date="2019-08" db="EMBL/GenBank/DDBJ databases">
        <title>Hyperibacter terrae gen. nov., sp. nov. and Hyperibacter viscosus sp. nov., two new members in the family Rhodospirillaceae isolated from the rhizosphere of Hypericum perforatum.</title>
        <authorList>
            <person name="Noviana Z."/>
        </authorList>
    </citation>
    <scope>NUCLEOTIDE SEQUENCE [LARGE SCALE GENOMIC DNA]</scope>
    <source>
        <strain evidence="1 2">R5913</strain>
    </source>
</reference>
<dbReference type="EMBL" id="CP042906">
    <property type="protein sequence ID" value="QEX18017.1"/>
    <property type="molecule type" value="Genomic_DNA"/>
</dbReference>
<dbReference type="Pfam" id="PF11225">
    <property type="entry name" value="DUF3024"/>
    <property type="match status" value="1"/>
</dbReference>
<sequence>MARQGTERVWARALRDEEKAAIAERCERFVREEFKPRFLPQIRVTEFNYPVDIFGKWRGGQYSFIERFRSGFADNLGEEFDEAFTRLDHREDCLTETRFDVMWRRHTGRWFLLHAALTLEEALERVRTDELLWPIS</sequence>
<dbReference type="KEGG" id="htq:FRZ44_33210"/>
<dbReference type="Proteomes" id="UP000326202">
    <property type="component" value="Chromosome"/>
</dbReference>
<dbReference type="OrthoDB" id="7304784at2"/>
<organism evidence="1 2">
    <name type="scientific">Hypericibacter terrae</name>
    <dbReference type="NCBI Taxonomy" id="2602015"/>
    <lineage>
        <taxon>Bacteria</taxon>
        <taxon>Pseudomonadati</taxon>
        <taxon>Pseudomonadota</taxon>
        <taxon>Alphaproteobacteria</taxon>
        <taxon>Rhodospirillales</taxon>
        <taxon>Dongiaceae</taxon>
        <taxon>Hypericibacter</taxon>
    </lineage>
</organism>
<name>A0A5J6MLL2_9PROT</name>
<dbReference type="InterPro" id="IPR021388">
    <property type="entry name" value="DUF3024"/>
</dbReference>